<evidence type="ECO:0000256" key="2">
    <source>
        <dbReference type="SAM" id="Phobius"/>
    </source>
</evidence>
<accession>A0A0B4I8F9</accession>
<dbReference type="HOGENOM" id="CLU_063751_0_0_1"/>
<comment type="caution">
    <text evidence="3">The sequence shown here is derived from an EMBL/GenBank/DDBJ whole genome shotgun (WGS) entry which is preliminary data.</text>
</comment>
<feature type="transmembrane region" description="Helical" evidence="2">
    <location>
        <begin position="39"/>
        <end position="59"/>
    </location>
</feature>
<gene>
    <name evidence="3" type="ORF">MGU_03104</name>
</gene>
<keyword evidence="4" id="KW-1185">Reference proteome</keyword>
<keyword evidence="2" id="KW-0472">Membrane</keyword>
<evidence type="ECO:0000313" key="3">
    <source>
        <dbReference type="EMBL" id="KID89699.1"/>
    </source>
</evidence>
<proteinExistence type="predicted"/>
<dbReference type="EMBL" id="AZNH01000007">
    <property type="protein sequence ID" value="KID89699.1"/>
    <property type="molecule type" value="Genomic_DNA"/>
</dbReference>
<feature type="transmembrane region" description="Helical" evidence="2">
    <location>
        <begin position="87"/>
        <end position="114"/>
    </location>
</feature>
<feature type="transmembrane region" description="Helical" evidence="2">
    <location>
        <begin position="12"/>
        <end position="33"/>
    </location>
</feature>
<protein>
    <submittedName>
        <fullName evidence="3">Proteinrelated to nucleosome binding protein</fullName>
    </submittedName>
</protein>
<keyword evidence="2" id="KW-1133">Transmembrane helix</keyword>
<dbReference type="Proteomes" id="UP000031192">
    <property type="component" value="Unassembled WGS sequence"/>
</dbReference>
<reference evidence="3 4" key="1">
    <citation type="journal article" date="2014" name="Proc. Natl. Acad. Sci. U.S.A.">
        <title>Trajectory and genomic determinants of fungal-pathogen speciation and host adaptation.</title>
        <authorList>
            <person name="Hu X."/>
            <person name="Xiao G."/>
            <person name="Zheng P."/>
            <person name="Shang Y."/>
            <person name="Su Y."/>
            <person name="Zhang X."/>
            <person name="Liu X."/>
            <person name="Zhan S."/>
            <person name="St Leger R.J."/>
            <person name="Wang C."/>
        </authorList>
    </citation>
    <scope>NUCLEOTIDE SEQUENCE [LARGE SCALE GENOMIC DNA]</scope>
    <source>
        <strain evidence="3 4">ARSEF 977</strain>
    </source>
</reference>
<dbReference type="OrthoDB" id="5241710at2759"/>
<organism evidence="3 4">
    <name type="scientific">Metarhizium guizhouense (strain ARSEF 977)</name>
    <dbReference type="NCBI Taxonomy" id="1276136"/>
    <lineage>
        <taxon>Eukaryota</taxon>
        <taxon>Fungi</taxon>
        <taxon>Dikarya</taxon>
        <taxon>Ascomycota</taxon>
        <taxon>Pezizomycotina</taxon>
        <taxon>Sordariomycetes</taxon>
        <taxon>Hypocreomycetidae</taxon>
        <taxon>Hypocreales</taxon>
        <taxon>Clavicipitaceae</taxon>
        <taxon>Metarhizium</taxon>
    </lineage>
</organism>
<feature type="region of interest" description="Disordered" evidence="1">
    <location>
        <begin position="211"/>
        <end position="251"/>
    </location>
</feature>
<evidence type="ECO:0000256" key="1">
    <source>
        <dbReference type="SAM" id="MobiDB-lite"/>
    </source>
</evidence>
<sequence length="251" mass="27591">MASTTCSATSPLRILAALLFIPAFPLCLVHGILKHHPVPALGLLPQFFSIVAAAVVLGFHRKNDDENGEHGVGGTDQPPREYTLRDIIVHPVAVFCYDVALASGYMIVLVFTWITTEGPSGLSMLAAYATIPLLASLHGSLIHLFLALQAVYHGLAIHSLVQWVAWRAVPPNCPNCNVRLRTSFPDFPWLKYFRARRDGYAAIPAMEEDRYRDDADEENGIAPREPEAVDIISKNRKGKGTDFGDDSTWEG</sequence>
<keyword evidence="2" id="KW-0812">Transmembrane</keyword>
<dbReference type="AlphaFoldDB" id="A0A0B4I8F9"/>
<evidence type="ECO:0000313" key="4">
    <source>
        <dbReference type="Proteomes" id="UP000031192"/>
    </source>
</evidence>
<name>A0A0B4I8F9_METGA</name>
<feature type="transmembrane region" description="Helical" evidence="2">
    <location>
        <begin position="126"/>
        <end position="148"/>
    </location>
</feature>